<dbReference type="FunFam" id="3.40.50.300:FF:000134">
    <property type="entry name" value="Iron-enterobactin ABC transporter ATP-binding protein"/>
    <property type="match status" value="1"/>
</dbReference>
<dbReference type="EMBL" id="AECV01000023">
    <property type="protein sequence ID" value="EFW29565.1"/>
    <property type="molecule type" value="Genomic_DNA"/>
</dbReference>
<evidence type="ECO:0000259" key="5">
    <source>
        <dbReference type="PROSITE" id="PS50893"/>
    </source>
</evidence>
<dbReference type="GO" id="GO:0005524">
    <property type="term" value="F:ATP binding"/>
    <property type="evidence" value="ECO:0007669"/>
    <property type="project" value="UniProtKB-KW"/>
</dbReference>
<keyword evidence="7" id="KW-1185">Reference proteome</keyword>
<sequence length="248" mass="27765">MIEIKHLSYAIRGNPILKDISLTFPRGKITGIIGPNGCGKSTLLAHVARLRPSRETIFIDGTPVETIPAADYARKLAVLAQRHLQMAAELSVRDVVLMGRYPYKERFQSYSPHDIEVAEAVMQQFRILSMAEKKIGMLSGGELQRVFVAKALAQEPEVLLLDEPTNHLDVKYKISLMEELRRFDGTVVIVLHDLGLAARYCDHAAVLRAGEIVAEGAAQDVLTPALLEDVFEVPFFTSIRQDTRYLYY</sequence>
<dbReference type="SMART" id="SM00382">
    <property type="entry name" value="AAA"/>
    <property type="match status" value="1"/>
</dbReference>
<dbReference type="PANTHER" id="PTHR42794">
    <property type="entry name" value="HEMIN IMPORT ATP-BINDING PROTEIN HMUV"/>
    <property type="match status" value="1"/>
</dbReference>
<dbReference type="InterPro" id="IPR003593">
    <property type="entry name" value="AAA+_ATPase"/>
</dbReference>
<evidence type="ECO:0000313" key="7">
    <source>
        <dbReference type="Proteomes" id="UP000004633"/>
    </source>
</evidence>
<gene>
    <name evidence="6" type="ORF">HMPREF9555_01376</name>
</gene>
<keyword evidence="1" id="KW-0813">Transport</keyword>
<evidence type="ECO:0000313" key="6">
    <source>
        <dbReference type="EMBL" id="EFW29565.1"/>
    </source>
</evidence>
<dbReference type="PANTHER" id="PTHR42794:SF1">
    <property type="entry name" value="HEMIN IMPORT ATP-BINDING PROTEIN HMUV"/>
    <property type="match status" value="1"/>
</dbReference>
<evidence type="ECO:0000256" key="2">
    <source>
        <dbReference type="ARBA" id="ARBA00022741"/>
    </source>
</evidence>
<dbReference type="RefSeq" id="WP_009350034.1">
    <property type="nucleotide sequence ID" value="NZ_GL638136.1"/>
</dbReference>
<dbReference type="InterPro" id="IPR017871">
    <property type="entry name" value="ABC_transporter-like_CS"/>
</dbReference>
<dbReference type="PROSITE" id="PS50893">
    <property type="entry name" value="ABC_TRANSPORTER_2"/>
    <property type="match status" value="1"/>
</dbReference>
<dbReference type="InterPro" id="IPR003439">
    <property type="entry name" value="ABC_transporter-like_ATP-bd"/>
</dbReference>
<dbReference type="GO" id="GO:0016887">
    <property type="term" value="F:ATP hydrolysis activity"/>
    <property type="evidence" value="ECO:0007669"/>
    <property type="project" value="InterPro"/>
</dbReference>
<dbReference type="InterPro" id="IPR027417">
    <property type="entry name" value="P-loop_NTPase"/>
</dbReference>
<protein>
    <submittedName>
        <fullName evidence="6">ABC transporter, ATP-binding protein</fullName>
    </submittedName>
</protein>
<evidence type="ECO:0000256" key="3">
    <source>
        <dbReference type="ARBA" id="ARBA00022840"/>
    </source>
</evidence>
<dbReference type="SUPFAM" id="SSF52540">
    <property type="entry name" value="P-loop containing nucleoside triphosphate hydrolases"/>
    <property type="match status" value="1"/>
</dbReference>
<dbReference type="CDD" id="cd03214">
    <property type="entry name" value="ABC_Iron-Siderophores_B12_Hemin"/>
    <property type="match status" value="1"/>
</dbReference>
<organism evidence="6 7">
    <name type="scientific">Selenomonas artemidis F0399</name>
    <dbReference type="NCBI Taxonomy" id="749551"/>
    <lineage>
        <taxon>Bacteria</taxon>
        <taxon>Bacillati</taxon>
        <taxon>Bacillota</taxon>
        <taxon>Negativicutes</taxon>
        <taxon>Selenomonadales</taxon>
        <taxon>Selenomonadaceae</taxon>
        <taxon>Selenomonas</taxon>
    </lineage>
</organism>
<dbReference type="HOGENOM" id="CLU_000604_1_11_9"/>
<keyword evidence="4" id="KW-1278">Translocase</keyword>
<reference evidence="6 7" key="1">
    <citation type="submission" date="2010-08" db="EMBL/GenBank/DDBJ databases">
        <authorList>
            <person name="Weinstock G."/>
            <person name="Sodergren E."/>
            <person name="Clifton S."/>
            <person name="Fulton L."/>
            <person name="Fulton B."/>
            <person name="Courtney L."/>
            <person name="Fronick C."/>
            <person name="Harrison M."/>
            <person name="Strong C."/>
            <person name="Farmer C."/>
            <person name="Delahaunty K."/>
            <person name="Markovic C."/>
            <person name="Hall O."/>
            <person name="Minx P."/>
            <person name="Tomlinson C."/>
            <person name="Mitreva M."/>
            <person name="Hou S."/>
            <person name="Chen J."/>
            <person name="Wollam A."/>
            <person name="Pepin K.H."/>
            <person name="Johnson M."/>
            <person name="Bhonagiri V."/>
            <person name="Zhang X."/>
            <person name="Suruliraj S."/>
            <person name="Warren W."/>
            <person name="Chinwalla A."/>
            <person name="Mardis E.R."/>
            <person name="Wilson R.K."/>
        </authorList>
    </citation>
    <scope>NUCLEOTIDE SEQUENCE [LARGE SCALE GENOMIC DNA]</scope>
    <source>
        <strain evidence="6 7">F0399</strain>
    </source>
</reference>
<dbReference type="STRING" id="749551.HMPREF9555_01376"/>
<dbReference type="Pfam" id="PF00005">
    <property type="entry name" value="ABC_tran"/>
    <property type="match status" value="1"/>
</dbReference>
<evidence type="ECO:0000256" key="4">
    <source>
        <dbReference type="ARBA" id="ARBA00022967"/>
    </source>
</evidence>
<comment type="caution">
    <text evidence="6">The sequence shown here is derived from an EMBL/GenBank/DDBJ whole genome shotgun (WGS) entry which is preliminary data.</text>
</comment>
<dbReference type="AlphaFoldDB" id="E7N304"/>
<name>E7N304_9FIRM</name>
<dbReference type="PROSITE" id="PS00211">
    <property type="entry name" value="ABC_TRANSPORTER_1"/>
    <property type="match status" value="1"/>
</dbReference>
<dbReference type="Proteomes" id="UP000004633">
    <property type="component" value="Unassembled WGS sequence"/>
</dbReference>
<keyword evidence="3 6" id="KW-0067">ATP-binding</keyword>
<accession>E7N304</accession>
<keyword evidence="2" id="KW-0547">Nucleotide-binding</keyword>
<feature type="domain" description="ABC transporter" evidence="5">
    <location>
        <begin position="2"/>
        <end position="234"/>
    </location>
</feature>
<proteinExistence type="predicted"/>
<evidence type="ECO:0000256" key="1">
    <source>
        <dbReference type="ARBA" id="ARBA00022448"/>
    </source>
</evidence>
<dbReference type="Gene3D" id="3.40.50.300">
    <property type="entry name" value="P-loop containing nucleotide triphosphate hydrolases"/>
    <property type="match status" value="1"/>
</dbReference>